<evidence type="ECO:0000313" key="14">
    <source>
        <dbReference type="EMBL" id="KAL1569418.1"/>
    </source>
</evidence>
<evidence type="ECO:0000256" key="3">
    <source>
        <dbReference type="ARBA" id="ARBA00012224"/>
    </source>
</evidence>
<dbReference type="InterPro" id="IPR015421">
    <property type="entry name" value="PyrdxlP-dep_Trfase_major"/>
</dbReference>
<proteinExistence type="inferred from homology"/>
<accession>A0ABD1INF9</accession>
<dbReference type="NCBIfam" id="TIGR01329">
    <property type="entry name" value="cysta_beta_ly_E"/>
    <property type="match status" value="1"/>
</dbReference>
<dbReference type="GO" id="GO:0047804">
    <property type="term" value="F:cysteine-S-conjugate beta-lyase activity"/>
    <property type="evidence" value="ECO:0007669"/>
    <property type="project" value="UniProtKB-EC"/>
</dbReference>
<dbReference type="InterPro" id="IPR015422">
    <property type="entry name" value="PyrdxlP-dep_Trfase_small"/>
</dbReference>
<dbReference type="Pfam" id="PF01053">
    <property type="entry name" value="Cys_Met_Meta_PP"/>
    <property type="match status" value="1"/>
</dbReference>
<evidence type="ECO:0000256" key="1">
    <source>
        <dbReference type="ARBA" id="ARBA00001933"/>
    </source>
</evidence>
<evidence type="ECO:0000313" key="15">
    <source>
        <dbReference type="Proteomes" id="UP001567538"/>
    </source>
</evidence>
<name>A0ABD1INF9_SALDI</name>
<evidence type="ECO:0000256" key="12">
    <source>
        <dbReference type="PIRSR" id="PIRSR001434-2"/>
    </source>
</evidence>
<comment type="cofactor">
    <cofactor evidence="1 13">
        <name>pyridoxal 5'-phosphate</name>
        <dbReference type="ChEBI" id="CHEBI:597326"/>
    </cofactor>
</comment>
<evidence type="ECO:0000256" key="13">
    <source>
        <dbReference type="RuleBase" id="RU362118"/>
    </source>
</evidence>
<keyword evidence="6" id="KW-0486">Methionine biosynthesis</keyword>
<evidence type="ECO:0000256" key="2">
    <source>
        <dbReference type="ARBA" id="ARBA00009077"/>
    </source>
</evidence>
<dbReference type="InterPro" id="IPR015424">
    <property type="entry name" value="PyrdxlP-dep_Trfase"/>
</dbReference>
<dbReference type="InterPro" id="IPR054542">
    <property type="entry name" value="Cys_met_metab_PP"/>
</dbReference>
<dbReference type="PANTHER" id="PTHR11808">
    <property type="entry name" value="TRANS-SULFURATION ENZYME FAMILY MEMBER"/>
    <property type="match status" value="1"/>
</dbReference>
<reference evidence="14 15" key="1">
    <citation type="submission" date="2024-06" db="EMBL/GenBank/DDBJ databases">
        <title>A chromosome level genome sequence of Diviner's sage (Salvia divinorum).</title>
        <authorList>
            <person name="Ford S.A."/>
            <person name="Ro D.-K."/>
            <person name="Ness R.W."/>
            <person name="Phillips M.A."/>
        </authorList>
    </citation>
    <scope>NUCLEOTIDE SEQUENCE [LARGE SCALE GENOMIC DNA]</scope>
    <source>
        <strain evidence="14">SAF-2024a</strain>
        <tissue evidence="14">Leaf</tissue>
    </source>
</reference>
<dbReference type="InterPro" id="IPR000277">
    <property type="entry name" value="Cys/Met-Metab_PyrdxlP-dep_enz"/>
</dbReference>
<dbReference type="CDD" id="cd00614">
    <property type="entry name" value="CGS_like"/>
    <property type="match status" value="1"/>
</dbReference>
<keyword evidence="4" id="KW-0028">Amino-acid biosynthesis</keyword>
<dbReference type="PIRSF" id="PIRSF001434">
    <property type="entry name" value="CGS"/>
    <property type="match status" value="1"/>
</dbReference>
<dbReference type="GO" id="GO:0030170">
    <property type="term" value="F:pyridoxal phosphate binding"/>
    <property type="evidence" value="ECO:0007669"/>
    <property type="project" value="UniProtKB-ARBA"/>
</dbReference>
<evidence type="ECO:0000256" key="6">
    <source>
        <dbReference type="ARBA" id="ARBA00023167"/>
    </source>
</evidence>
<feature type="modified residue" description="N6-(pyridoxal phosphate)lysine" evidence="12">
    <location>
        <position position="286"/>
    </location>
</feature>
<comment type="subunit">
    <text evidence="10">Forms homodimers. May form homotetramers from two homodimers.</text>
</comment>
<dbReference type="FunFam" id="3.40.640.10:FF:000009">
    <property type="entry name" value="Cystathionine gamma-synthase homolog"/>
    <property type="match status" value="1"/>
</dbReference>
<comment type="similarity">
    <text evidence="2 13">Belongs to the trans-sulfuration enzymes family.</text>
</comment>
<dbReference type="EMBL" id="JBEAFC010000001">
    <property type="protein sequence ID" value="KAL1569418.1"/>
    <property type="molecule type" value="Genomic_DNA"/>
</dbReference>
<evidence type="ECO:0000256" key="8">
    <source>
        <dbReference type="ARBA" id="ARBA00047213"/>
    </source>
</evidence>
<dbReference type="Proteomes" id="UP001567538">
    <property type="component" value="Unassembled WGS sequence"/>
</dbReference>
<comment type="catalytic activity">
    <reaction evidence="9">
        <text>L,L-cystathionine + H2O = L-homocysteine + pyruvate + NH4(+)</text>
        <dbReference type="Rhea" id="RHEA:13965"/>
        <dbReference type="ChEBI" id="CHEBI:15361"/>
        <dbReference type="ChEBI" id="CHEBI:15377"/>
        <dbReference type="ChEBI" id="CHEBI:28938"/>
        <dbReference type="ChEBI" id="CHEBI:58161"/>
        <dbReference type="ChEBI" id="CHEBI:58199"/>
    </reaction>
    <physiologicalReaction direction="left-to-right" evidence="9">
        <dbReference type="Rhea" id="RHEA:13966"/>
    </physiologicalReaction>
</comment>
<keyword evidence="15" id="KW-1185">Reference proteome</keyword>
<dbReference type="InterPro" id="IPR006238">
    <property type="entry name" value="Cys_b_lyase_euk"/>
</dbReference>
<evidence type="ECO:0000256" key="5">
    <source>
        <dbReference type="ARBA" id="ARBA00022898"/>
    </source>
</evidence>
<keyword evidence="7 14" id="KW-0456">Lyase</keyword>
<evidence type="ECO:0000256" key="10">
    <source>
        <dbReference type="ARBA" id="ARBA00064715"/>
    </source>
</evidence>
<dbReference type="FunFam" id="3.90.1150.10:FF:000013">
    <property type="entry name" value="Cystathionine beta-lyase"/>
    <property type="match status" value="1"/>
</dbReference>
<dbReference type="AlphaFoldDB" id="A0ABD1INF9"/>
<evidence type="ECO:0000256" key="7">
    <source>
        <dbReference type="ARBA" id="ARBA00023239"/>
    </source>
</evidence>
<dbReference type="EC" id="4.4.1.13" evidence="3"/>
<evidence type="ECO:0000256" key="11">
    <source>
        <dbReference type="ARBA" id="ARBA00073814"/>
    </source>
</evidence>
<comment type="caution">
    <text evidence="14">The sequence shown here is derived from an EMBL/GenBank/DDBJ whole genome shotgun (WGS) entry which is preliminary data.</text>
</comment>
<sequence>MVAATTSLRSFFATLQTNQIDQTGFLNGHLPLFYEHKTAVLRKVNFPVGGQILKLKYSRDKEMDVCMSALVDGVDAACTNDEEIIQTSHQVEPSVSTMLMNFSNDFDPYEALSTPLYQTATFKQPSATEGGAYDYTRSGNPTRDALESLLAKLDKADRALCFTSGMAALAAVTRLVGTGDEIVSGDDMYGGSDRLLSQVVPKSGIVVKRVDTTNLEDVASAITPRTKLVWLESPTNPRQQISDLRKIAELAHTRGALILVDNSIMSPVLSQPLELGADIVMHSATKFIAGHSDLMAGVLAIKGESLAKELYFIQNAEGSGLAPFDCWLCLRGIKTMALRVEKQQENAQKIAKFLRSHPRVKKVFYAGLPDHPGRSLHYSQAKGAGSVLSFLTGSLALSKHVVQTTKYFSITVSFGSVKSLISLPCFMSHASIPAAVREARGLTEDLIRISVGIEDVDDLIADLEQALRTGPA</sequence>
<dbReference type="Gene3D" id="3.40.640.10">
    <property type="entry name" value="Type I PLP-dependent aspartate aminotransferase-like (Major domain)"/>
    <property type="match status" value="1"/>
</dbReference>
<dbReference type="PANTHER" id="PTHR11808:SF50">
    <property type="entry name" value="CYSTATHIONINE BETA-LYASE"/>
    <property type="match status" value="1"/>
</dbReference>
<protein>
    <recommendedName>
        <fullName evidence="11">Cystathionine beta-lyase, chloroplastic</fullName>
        <ecNumber evidence="3">4.4.1.13</ecNumber>
    </recommendedName>
    <alternativeName>
        <fullName evidence="8">Cysteine-S-conjugate beta-lyase</fullName>
    </alternativeName>
</protein>
<gene>
    <name evidence="14" type="ORF">AAHA92_00901</name>
</gene>
<dbReference type="Gene3D" id="3.90.1150.10">
    <property type="entry name" value="Aspartate Aminotransferase, domain 1"/>
    <property type="match status" value="1"/>
</dbReference>
<organism evidence="14 15">
    <name type="scientific">Salvia divinorum</name>
    <name type="common">Maria pastora</name>
    <name type="synonym">Diviner's sage</name>
    <dbReference type="NCBI Taxonomy" id="28513"/>
    <lineage>
        <taxon>Eukaryota</taxon>
        <taxon>Viridiplantae</taxon>
        <taxon>Streptophyta</taxon>
        <taxon>Embryophyta</taxon>
        <taxon>Tracheophyta</taxon>
        <taxon>Spermatophyta</taxon>
        <taxon>Magnoliopsida</taxon>
        <taxon>eudicotyledons</taxon>
        <taxon>Gunneridae</taxon>
        <taxon>Pentapetalae</taxon>
        <taxon>asterids</taxon>
        <taxon>lamiids</taxon>
        <taxon>Lamiales</taxon>
        <taxon>Lamiaceae</taxon>
        <taxon>Nepetoideae</taxon>
        <taxon>Mentheae</taxon>
        <taxon>Salviinae</taxon>
        <taxon>Salvia</taxon>
        <taxon>Salvia subgen. Calosphace</taxon>
    </lineage>
</organism>
<dbReference type="PROSITE" id="PS00868">
    <property type="entry name" value="CYS_MET_METAB_PP"/>
    <property type="match status" value="1"/>
</dbReference>
<dbReference type="GO" id="GO:0009086">
    <property type="term" value="P:methionine biosynthetic process"/>
    <property type="evidence" value="ECO:0007669"/>
    <property type="project" value="UniProtKB-KW"/>
</dbReference>
<evidence type="ECO:0000256" key="9">
    <source>
        <dbReference type="ARBA" id="ARBA00052283"/>
    </source>
</evidence>
<dbReference type="SUPFAM" id="SSF53383">
    <property type="entry name" value="PLP-dependent transferases"/>
    <property type="match status" value="1"/>
</dbReference>
<evidence type="ECO:0000256" key="4">
    <source>
        <dbReference type="ARBA" id="ARBA00022605"/>
    </source>
</evidence>
<keyword evidence="5 12" id="KW-0663">Pyridoxal phosphate</keyword>